<reference evidence="1 2" key="1">
    <citation type="submission" date="2020-08" db="EMBL/GenBank/DDBJ databases">
        <title>Genomic Encyclopedia of Type Strains, Phase IV (KMG-IV): sequencing the most valuable type-strain genomes for metagenomic binning, comparative biology and taxonomic classification.</title>
        <authorList>
            <person name="Goeker M."/>
        </authorList>
    </citation>
    <scope>NUCLEOTIDE SEQUENCE [LARGE SCALE GENOMIC DNA]</scope>
    <source>
        <strain evidence="1 2">DSM 103725</strain>
    </source>
</reference>
<evidence type="ECO:0000313" key="2">
    <source>
        <dbReference type="Proteomes" id="UP000541810"/>
    </source>
</evidence>
<protein>
    <submittedName>
        <fullName evidence="1">Uncharacterized protein</fullName>
    </submittedName>
</protein>
<dbReference type="RefSeq" id="WP_184677694.1">
    <property type="nucleotide sequence ID" value="NZ_JACHGY010000001.1"/>
</dbReference>
<sequence length="227" mass="26586">MDFNATFIRRSPTDLKDAPDPWIEITHQGVVHTVQMPYQSLDFQFRERLGEVLKLPWLELRIQEGHHWDYSLYLGNQHRHCFSCAPWYWGFSAQEQKSRRGNPKELASLWDMDVTEINRYLHCWPETIDEDDPSTEVSPGVTVQKLDLEQALSPRTKPTDTRAYPGDKFTIGDYDQIFDFMSALGVHPDVGSFQTRNLHLFELPDQLSSTANKQTLAQRFLNLFRRR</sequence>
<dbReference type="AlphaFoldDB" id="A0A7X0LLN7"/>
<name>A0A7X0LLN7_9BACT</name>
<accession>A0A7X0LLN7</accession>
<gene>
    <name evidence="1" type="ORF">HNQ40_001964</name>
</gene>
<comment type="caution">
    <text evidence="1">The sequence shown here is derived from an EMBL/GenBank/DDBJ whole genome shotgun (WGS) entry which is preliminary data.</text>
</comment>
<proteinExistence type="predicted"/>
<dbReference type="EMBL" id="JACHGY010000001">
    <property type="protein sequence ID" value="MBB6430158.1"/>
    <property type="molecule type" value="Genomic_DNA"/>
</dbReference>
<dbReference type="Proteomes" id="UP000541810">
    <property type="component" value="Unassembled WGS sequence"/>
</dbReference>
<evidence type="ECO:0000313" key="1">
    <source>
        <dbReference type="EMBL" id="MBB6430158.1"/>
    </source>
</evidence>
<organism evidence="1 2">
    <name type="scientific">Algisphaera agarilytica</name>
    <dbReference type="NCBI Taxonomy" id="1385975"/>
    <lineage>
        <taxon>Bacteria</taxon>
        <taxon>Pseudomonadati</taxon>
        <taxon>Planctomycetota</taxon>
        <taxon>Phycisphaerae</taxon>
        <taxon>Phycisphaerales</taxon>
        <taxon>Phycisphaeraceae</taxon>
        <taxon>Algisphaera</taxon>
    </lineage>
</organism>
<keyword evidence="2" id="KW-1185">Reference proteome</keyword>